<dbReference type="PANTHER" id="PTHR42811">
    <property type="entry name" value="SERINE ACETYLTRANSFERASE"/>
    <property type="match status" value="1"/>
</dbReference>
<evidence type="ECO:0000256" key="8">
    <source>
        <dbReference type="ARBA" id="ARBA00023315"/>
    </source>
</evidence>
<dbReference type="InterPro" id="IPR005881">
    <property type="entry name" value="Ser_O-AcTrfase"/>
</dbReference>
<dbReference type="FunFam" id="2.160.10.10:FF:000007">
    <property type="entry name" value="Serine acetyltransferase"/>
    <property type="match status" value="1"/>
</dbReference>
<keyword evidence="8 10" id="KW-0012">Acyltransferase</keyword>
<evidence type="ECO:0000256" key="6">
    <source>
        <dbReference type="ARBA" id="ARBA00022679"/>
    </source>
</evidence>
<keyword evidence="5" id="KW-0028">Amino-acid biosynthesis</keyword>
<dbReference type="InterPro" id="IPR001451">
    <property type="entry name" value="Hexapep"/>
</dbReference>
<name>A0A7V7GWG6_9GAMM</name>
<keyword evidence="7" id="KW-0677">Repeat</keyword>
<dbReference type="Pfam" id="PF00132">
    <property type="entry name" value="Hexapep"/>
    <property type="match status" value="1"/>
</dbReference>
<comment type="catalytic activity">
    <reaction evidence="9">
        <text>L-serine + acetyl-CoA = O-acetyl-L-serine + CoA</text>
        <dbReference type="Rhea" id="RHEA:24560"/>
        <dbReference type="ChEBI" id="CHEBI:33384"/>
        <dbReference type="ChEBI" id="CHEBI:57287"/>
        <dbReference type="ChEBI" id="CHEBI:57288"/>
        <dbReference type="ChEBI" id="CHEBI:58340"/>
        <dbReference type="EC" id="2.3.1.30"/>
    </reaction>
</comment>
<dbReference type="FunFam" id="1.10.3130.10:FF:000002">
    <property type="entry name" value="Serine acetyltransferase"/>
    <property type="match status" value="1"/>
</dbReference>
<keyword evidence="4" id="KW-0963">Cytoplasm</keyword>
<evidence type="ECO:0000256" key="3">
    <source>
        <dbReference type="ARBA" id="ARBA00013266"/>
    </source>
</evidence>
<dbReference type="OrthoDB" id="9801456at2"/>
<gene>
    <name evidence="10" type="primary">cysE</name>
    <name evidence="10" type="ORF">DT594_09135</name>
</gene>
<dbReference type="InterPro" id="IPR011004">
    <property type="entry name" value="Trimer_LpxA-like_sf"/>
</dbReference>
<evidence type="ECO:0000256" key="1">
    <source>
        <dbReference type="ARBA" id="ARBA00004496"/>
    </source>
</evidence>
<evidence type="ECO:0000256" key="7">
    <source>
        <dbReference type="ARBA" id="ARBA00022737"/>
    </source>
</evidence>
<dbReference type="InterPro" id="IPR053376">
    <property type="entry name" value="Serine_acetyltransferase"/>
</dbReference>
<evidence type="ECO:0000256" key="5">
    <source>
        <dbReference type="ARBA" id="ARBA00022605"/>
    </source>
</evidence>
<proteinExistence type="inferred from homology"/>
<dbReference type="Gene3D" id="2.160.10.10">
    <property type="entry name" value="Hexapeptide repeat proteins"/>
    <property type="match status" value="1"/>
</dbReference>
<keyword evidence="11" id="KW-1185">Reference proteome</keyword>
<comment type="similarity">
    <text evidence="2">Belongs to the transferase hexapeptide repeat family.</text>
</comment>
<evidence type="ECO:0000256" key="4">
    <source>
        <dbReference type="ARBA" id="ARBA00022490"/>
    </source>
</evidence>
<evidence type="ECO:0000313" key="11">
    <source>
        <dbReference type="Proteomes" id="UP000463138"/>
    </source>
</evidence>
<dbReference type="EC" id="2.3.1.30" evidence="3"/>
<dbReference type="InterPro" id="IPR042122">
    <property type="entry name" value="Ser_AcTrfase_N_sf"/>
</dbReference>
<evidence type="ECO:0000313" key="10">
    <source>
        <dbReference type="EMBL" id="KAA0695016.1"/>
    </source>
</evidence>
<dbReference type="RefSeq" id="WP_149332387.1">
    <property type="nucleotide sequence ID" value="NZ_QOVF01000002.1"/>
</dbReference>
<evidence type="ECO:0000256" key="2">
    <source>
        <dbReference type="ARBA" id="ARBA00007274"/>
    </source>
</evidence>
<reference evidence="10 11" key="1">
    <citation type="submission" date="2018-07" db="EMBL/GenBank/DDBJ databases">
        <title>Pseudomonas laoshanensis sp. nov., isolated from soil.</title>
        <authorList>
            <person name="Sun J."/>
            <person name="Yu L."/>
            <person name="Wang M."/>
            <person name="Zhang C."/>
        </authorList>
    </citation>
    <scope>NUCLEOTIDE SEQUENCE [LARGE SCALE GENOMIC DNA]</scope>
    <source>
        <strain evidence="10 11">Y22</strain>
    </source>
</reference>
<dbReference type="AlphaFoldDB" id="A0A7V7GWG6"/>
<comment type="caution">
    <text evidence="10">The sequence shown here is derived from an EMBL/GenBank/DDBJ whole genome shotgun (WGS) entry which is preliminary data.</text>
</comment>
<organism evidence="10 11">
    <name type="scientific">Halopseudomonas laoshanensis</name>
    <dbReference type="NCBI Taxonomy" id="2268758"/>
    <lineage>
        <taxon>Bacteria</taxon>
        <taxon>Pseudomonadati</taxon>
        <taxon>Pseudomonadota</taxon>
        <taxon>Gammaproteobacteria</taxon>
        <taxon>Pseudomonadales</taxon>
        <taxon>Pseudomonadaceae</taxon>
        <taxon>Halopseudomonas</taxon>
    </lineage>
</organism>
<dbReference type="GO" id="GO:0005737">
    <property type="term" value="C:cytoplasm"/>
    <property type="evidence" value="ECO:0007669"/>
    <property type="project" value="UniProtKB-SubCell"/>
</dbReference>
<keyword evidence="6 10" id="KW-0808">Transferase</keyword>
<evidence type="ECO:0000256" key="9">
    <source>
        <dbReference type="ARBA" id="ARBA00049486"/>
    </source>
</evidence>
<dbReference type="InterPro" id="IPR045304">
    <property type="entry name" value="LbH_SAT"/>
</dbReference>
<dbReference type="Gene3D" id="1.10.3130.10">
    <property type="entry name" value="serine acetyltransferase, domain 1"/>
    <property type="match status" value="1"/>
</dbReference>
<dbReference type="Proteomes" id="UP000463138">
    <property type="component" value="Unassembled WGS sequence"/>
</dbReference>
<dbReference type="CDD" id="cd03354">
    <property type="entry name" value="LbH_SAT"/>
    <property type="match status" value="1"/>
</dbReference>
<dbReference type="GO" id="GO:0006535">
    <property type="term" value="P:cysteine biosynthetic process from serine"/>
    <property type="evidence" value="ECO:0007669"/>
    <property type="project" value="InterPro"/>
</dbReference>
<comment type="subcellular location">
    <subcellularLocation>
        <location evidence="1">Cytoplasm</location>
    </subcellularLocation>
</comment>
<protein>
    <recommendedName>
        <fullName evidence="3">serine O-acetyltransferase</fullName>
        <ecNumber evidence="3">2.3.1.30</ecNumber>
    </recommendedName>
</protein>
<dbReference type="NCBIfam" id="TIGR01172">
    <property type="entry name" value="cysE"/>
    <property type="match status" value="1"/>
</dbReference>
<dbReference type="NCBIfam" id="NF041874">
    <property type="entry name" value="EPS_EpsC"/>
    <property type="match status" value="1"/>
</dbReference>
<dbReference type="GO" id="GO:0009001">
    <property type="term" value="F:serine O-acetyltransferase activity"/>
    <property type="evidence" value="ECO:0007669"/>
    <property type="project" value="UniProtKB-EC"/>
</dbReference>
<dbReference type="SUPFAM" id="SSF51161">
    <property type="entry name" value="Trimeric LpxA-like enzymes"/>
    <property type="match status" value="1"/>
</dbReference>
<accession>A0A7V7GWG6</accession>
<sequence>MIKRMKEDIASVFHRDPAARSTLEVLFCYPGLHAIWLHRLAHWLWQRNARLVARMVSNFARWATGIEIHPGARLGRRFFIDHGMGVVIGETAEIGDDVTLYQGVTLGGTSWDKGKRHPTLEDGVVVGAGAKVLGPFIVGAGAKIGSNAVVTKAVPPGATAVGIPGRIILKEADRSADDQCAKRQAMAEKLGFDAYGVTRDMPDPVARAIGQMLDHLHAVDGRLEGMCSALSELGSDYCAKDLPALDADDFELLKTDVAATKTPAESTDADQGAGR</sequence>
<dbReference type="EMBL" id="QOVF01000002">
    <property type="protein sequence ID" value="KAA0695016.1"/>
    <property type="molecule type" value="Genomic_DNA"/>
</dbReference>